<name>A0A9W7VZ23_9PEZI</name>
<reference evidence="2 3" key="1">
    <citation type="journal article" date="2018" name="IMA Fungus">
        <title>IMA Genome-F 10: Nine draft genome sequences of Claviceps purpurea s.lat., including C. arundinis, C. humidiphila, and C. cf. spartinae, pseudomolecules for the pitch canker pathogen Fusarium circinatum, draft genome of Davidsoniella eucalypti, Grosmannia galeiformis, Quambalaria eucalypti, and Teratosphaeria destructans.</title>
        <authorList>
            <person name="Wingfield B.D."/>
            <person name="Liu M."/>
            <person name="Nguyen H.D."/>
            <person name="Lane F.A."/>
            <person name="Morgan S.W."/>
            <person name="De Vos L."/>
            <person name="Wilken P.M."/>
            <person name="Duong T.A."/>
            <person name="Aylward J."/>
            <person name="Coetzee M.P."/>
            <person name="Dadej K."/>
            <person name="De Beer Z.W."/>
            <person name="Findlay W."/>
            <person name="Havenga M."/>
            <person name="Kolarik M."/>
            <person name="Menzies J.G."/>
            <person name="Naidoo K."/>
            <person name="Pochopski O."/>
            <person name="Shoukouhi P."/>
            <person name="Santana Q.C."/>
            <person name="Seifert K.A."/>
            <person name="Soal N."/>
            <person name="Steenkamp E.T."/>
            <person name="Tatham C.T."/>
            <person name="van der Nest M.A."/>
            <person name="Wingfield M.J."/>
        </authorList>
    </citation>
    <scope>NUCLEOTIDE SEQUENCE [LARGE SCALE GENOMIC DNA]</scope>
    <source>
        <strain evidence="2">CMW44962</strain>
    </source>
</reference>
<feature type="compositionally biased region" description="Basic and acidic residues" evidence="1">
    <location>
        <begin position="57"/>
        <end position="70"/>
    </location>
</feature>
<dbReference type="Proteomes" id="UP001138500">
    <property type="component" value="Unassembled WGS sequence"/>
</dbReference>
<proteinExistence type="predicted"/>
<evidence type="ECO:0000313" key="3">
    <source>
        <dbReference type="Proteomes" id="UP001138500"/>
    </source>
</evidence>
<evidence type="ECO:0000256" key="1">
    <source>
        <dbReference type="SAM" id="MobiDB-lite"/>
    </source>
</evidence>
<dbReference type="AlphaFoldDB" id="A0A9W7VZ23"/>
<gene>
    <name evidence="2" type="ORF">Tdes44962_MAKER00865</name>
</gene>
<keyword evidence="3" id="KW-1185">Reference proteome</keyword>
<organism evidence="2 3">
    <name type="scientific">Teratosphaeria destructans</name>
    <dbReference type="NCBI Taxonomy" id="418781"/>
    <lineage>
        <taxon>Eukaryota</taxon>
        <taxon>Fungi</taxon>
        <taxon>Dikarya</taxon>
        <taxon>Ascomycota</taxon>
        <taxon>Pezizomycotina</taxon>
        <taxon>Dothideomycetes</taxon>
        <taxon>Dothideomycetidae</taxon>
        <taxon>Mycosphaerellales</taxon>
        <taxon>Teratosphaeriaceae</taxon>
        <taxon>Teratosphaeria</taxon>
    </lineage>
</organism>
<comment type="caution">
    <text evidence="2">The sequence shown here is derived from an EMBL/GenBank/DDBJ whole genome shotgun (WGS) entry which is preliminary data.</text>
</comment>
<evidence type="ECO:0000313" key="2">
    <source>
        <dbReference type="EMBL" id="KAH9819876.1"/>
    </source>
</evidence>
<feature type="region of interest" description="Disordered" evidence="1">
    <location>
        <begin position="55"/>
        <end position="79"/>
    </location>
</feature>
<sequence length="79" mass="8564">MSIATALYGRPNLYNRIPGIDDQVAALNRSAKVGKVVKPDTKALDLQAVFSSGANTQEDRLLRQKEKAQEEEGSGSSQM</sequence>
<dbReference type="EMBL" id="RIBY02002311">
    <property type="protein sequence ID" value="KAH9819876.1"/>
    <property type="molecule type" value="Genomic_DNA"/>
</dbReference>
<protein>
    <submittedName>
        <fullName evidence="2">Uncharacterized protein</fullName>
    </submittedName>
</protein>
<reference evidence="2 3" key="2">
    <citation type="journal article" date="2021" name="Curr. Genet.">
        <title>Genetic response to nitrogen starvation in the aggressive Eucalyptus foliar pathogen Teratosphaeria destructans.</title>
        <authorList>
            <person name="Havenga M."/>
            <person name="Wingfield B.D."/>
            <person name="Wingfield M.J."/>
            <person name="Dreyer L.L."/>
            <person name="Roets F."/>
            <person name="Aylward J."/>
        </authorList>
    </citation>
    <scope>NUCLEOTIDE SEQUENCE [LARGE SCALE GENOMIC DNA]</scope>
    <source>
        <strain evidence="2">CMW44962</strain>
    </source>
</reference>
<accession>A0A9W7VZ23</accession>